<evidence type="ECO:0000256" key="1">
    <source>
        <dbReference type="ARBA" id="ARBA00000085"/>
    </source>
</evidence>
<dbReference type="PANTHER" id="PTHR34220:SF7">
    <property type="entry name" value="SENSOR HISTIDINE KINASE YPDA"/>
    <property type="match status" value="1"/>
</dbReference>
<name>A0A9D2FQT3_9FIRM</name>
<organism evidence="11 12">
    <name type="scientific">Candidatus Blautia pullicola</name>
    <dbReference type="NCBI Taxonomy" id="2838498"/>
    <lineage>
        <taxon>Bacteria</taxon>
        <taxon>Bacillati</taxon>
        <taxon>Bacillota</taxon>
        <taxon>Clostridia</taxon>
        <taxon>Lachnospirales</taxon>
        <taxon>Lachnospiraceae</taxon>
        <taxon>Blautia</taxon>
    </lineage>
</organism>
<comment type="catalytic activity">
    <reaction evidence="1">
        <text>ATP + protein L-histidine = ADP + protein N-phospho-L-histidine.</text>
        <dbReference type="EC" id="2.7.13.3"/>
    </reaction>
</comment>
<dbReference type="InterPro" id="IPR005467">
    <property type="entry name" value="His_kinase_dom"/>
</dbReference>
<evidence type="ECO:0000259" key="10">
    <source>
        <dbReference type="PROSITE" id="PS50885"/>
    </source>
</evidence>
<keyword evidence="8" id="KW-0812">Transmembrane</keyword>
<dbReference type="Pfam" id="PF06580">
    <property type="entry name" value="His_kinase"/>
    <property type="match status" value="1"/>
</dbReference>
<evidence type="ECO:0000256" key="2">
    <source>
        <dbReference type="ARBA" id="ARBA00004370"/>
    </source>
</evidence>
<evidence type="ECO:0000256" key="5">
    <source>
        <dbReference type="ARBA" id="ARBA00022679"/>
    </source>
</evidence>
<comment type="subcellular location">
    <subcellularLocation>
        <location evidence="2">Membrane</location>
    </subcellularLocation>
</comment>
<dbReference type="Proteomes" id="UP000824056">
    <property type="component" value="Unassembled WGS sequence"/>
</dbReference>
<evidence type="ECO:0000313" key="11">
    <source>
        <dbReference type="EMBL" id="HIZ65674.1"/>
    </source>
</evidence>
<dbReference type="SUPFAM" id="SSF158472">
    <property type="entry name" value="HAMP domain-like"/>
    <property type="match status" value="1"/>
</dbReference>
<dbReference type="SMART" id="SM00304">
    <property type="entry name" value="HAMP"/>
    <property type="match status" value="1"/>
</dbReference>
<reference evidence="11" key="1">
    <citation type="journal article" date="2021" name="PeerJ">
        <title>Extensive microbial diversity within the chicken gut microbiome revealed by metagenomics and culture.</title>
        <authorList>
            <person name="Gilroy R."/>
            <person name="Ravi A."/>
            <person name="Getino M."/>
            <person name="Pursley I."/>
            <person name="Horton D.L."/>
            <person name="Alikhan N.F."/>
            <person name="Baker D."/>
            <person name="Gharbi K."/>
            <person name="Hall N."/>
            <person name="Watson M."/>
            <person name="Adriaenssens E.M."/>
            <person name="Foster-Nyarko E."/>
            <person name="Jarju S."/>
            <person name="Secka A."/>
            <person name="Antonio M."/>
            <person name="Oren A."/>
            <person name="Chaudhuri R.R."/>
            <person name="La Ragione R."/>
            <person name="Hildebrand F."/>
            <person name="Pallen M.J."/>
        </authorList>
    </citation>
    <scope>NUCLEOTIDE SEQUENCE</scope>
    <source>
        <strain evidence="11">1068</strain>
    </source>
</reference>
<feature type="non-terminal residue" evidence="11">
    <location>
        <position position="1"/>
    </location>
</feature>
<dbReference type="PANTHER" id="PTHR34220">
    <property type="entry name" value="SENSOR HISTIDINE KINASE YPDA"/>
    <property type="match status" value="1"/>
</dbReference>
<dbReference type="InterPro" id="IPR003660">
    <property type="entry name" value="HAMP_dom"/>
</dbReference>
<dbReference type="GO" id="GO:0000155">
    <property type="term" value="F:phosphorelay sensor kinase activity"/>
    <property type="evidence" value="ECO:0007669"/>
    <property type="project" value="InterPro"/>
</dbReference>
<proteinExistence type="predicted"/>
<reference evidence="11" key="2">
    <citation type="submission" date="2021-04" db="EMBL/GenBank/DDBJ databases">
        <authorList>
            <person name="Gilroy R."/>
        </authorList>
    </citation>
    <scope>NUCLEOTIDE SEQUENCE</scope>
    <source>
        <strain evidence="11">1068</strain>
    </source>
</reference>
<dbReference type="Pfam" id="PF02518">
    <property type="entry name" value="HATPase_c"/>
    <property type="match status" value="1"/>
</dbReference>
<dbReference type="Pfam" id="PF00672">
    <property type="entry name" value="HAMP"/>
    <property type="match status" value="1"/>
</dbReference>
<dbReference type="AlphaFoldDB" id="A0A9D2FQT3"/>
<dbReference type="CDD" id="cd06225">
    <property type="entry name" value="HAMP"/>
    <property type="match status" value="1"/>
</dbReference>
<keyword evidence="6 11" id="KW-0418">Kinase</keyword>
<evidence type="ECO:0000313" key="12">
    <source>
        <dbReference type="Proteomes" id="UP000824056"/>
    </source>
</evidence>
<dbReference type="PROSITE" id="PS50885">
    <property type="entry name" value="HAMP"/>
    <property type="match status" value="1"/>
</dbReference>
<keyword evidence="7" id="KW-0902">Two-component regulatory system</keyword>
<dbReference type="InterPro" id="IPR036890">
    <property type="entry name" value="HATPase_C_sf"/>
</dbReference>
<evidence type="ECO:0000256" key="3">
    <source>
        <dbReference type="ARBA" id="ARBA00012438"/>
    </source>
</evidence>
<keyword evidence="5" id="KW-0808">Transferase</keyword>
<protein>
    <recommendedName>
        <fullName evidence="3">histidine kinase</fullName>
        <ecNumber evidence="3">2.7.13.3</ecNumber>
    </recommendedName>
</protein>
<dbReference type="EC" id="2.7.13.3" evidence="3"/>
<dbReference type="SUPFAM" id="SSF55874">
    <property type="entry name" value="ATPase domain of HSP90 chaperone/DNA topoisomerase II/histidine kinase"/>
    <property type="match status" value="1"/>
</dbReference>
<dbReference type="InterPro" id="IPR050640">
    <property type="entry name" value="Bact_2-comp_sensor_kinase"/>
</dbReference>
<sequence length="433" mass="48904">KVGISNNYFKGQRYTISVYFPIYDLNKITVEGGLLCMNFSNAILRQVLMDSNQQNASSIIGTDGIILADSDTEAMGSQAGYADKLKGSRGSFTQGGRLYMYQKVTDWDYYIVSSIPSMDLYKPSIRTILFMTAILLVLVVLSLMVVKKIIRKVYRPLDQTVQKMDQVASGSLGTRLNVESMGEDFQKLATGFNAMMEEILVLMEQVKLEQHQIEQIRFNSLQSQIQPHFLYNTLECIHWQAMADGNKEISTLVMALAKYYRICLSKGHDVIPLEMEAEHVQNYLIIQNMRYDNIIGSEIQIHDNCKKAMIPKLTLQPLVENSIYHGIKIKEGNKGSVALRAVRKGDSVLITLADTGTGMTQEQIDTMNQQLSEYDESFGYGVRNVNKRIELLYGTDYGLCYLRNDYGGVTVEIQLPYTEKVDDGILKGDMINV</sequence>
<dbReference type="Gene3D" id="6.10.340.10">
    <property type="match status" value="1"/>
</dbReference>
<dbReference type="EMBL" id="DXBG01000172">
    <property type="protein sequence ID" value="HIZ65674.1"/>
    <property type="molecule type" value="Genomic_DNA"/>
</dbReference>
<dbReference type="Gene3D" id="3.30.565.10">
    <property type="entry name" value="Histidine kinase-like ATPase, C-terminal domain"/>
    <property type="match status" value="1"/>
</dbReference>
<evidence type="ECO:0000259" key="9">
    <source>
        <dbReference type="PROSITE" id="PS50109"/>
    </source>
</evidence>
<evidence type="ECO:0000256" key="8">
    <source>
        <dbReference type="SAM" id="Phobius"/>
    </source>
</evidence>
<dbReference type="InterPro" id="IPR010559">
    <property type="entry name" value="Sig_transdc_His_kin_internal"/>
</dbReference>
<feature type="domain" description="HAMP" evidence="10">
    <location>
        <begin position="151"/>
        <end position="204"/>
    </location>
</feature>
<keyword evidence="4" id="KW-0597">Phosphoprotein</keyword>
<gene>
    <name evidence="11" type="ORF">H9809_07225</name>
</gene>
<keyword evidence="8" id="KW-1133">Transmembrane helix</keyword>
<feature type="transmembrane region" description="Helical" evidence="8">
    <location>
        <begin position="128"/>
        <end position="146"/>
    </location>
</feature>
<dbReference type="InterPro" id="IPR003594">
    <property type="entry name" value="HATPase_dom"/>
</dbReference>
<dbReference type="PROSITE" id="PS50109">
    <property type="entry name" value="HIS_KIN"/>
    <property type="match status" value="1"/>
</dbReference>
<dbReference type="GO" id="GO:0016020">
    <property type="term" value="C:membrane"/>
    <property type="evidence" value="ECO:0007669"/>
    <property type="project" value="UniProtKB-SubCell"/>
</dbReference>
<evidence type="ECO:0000256" key="7">
    <source>
        <dbReference type="ARBA" id="ARBA00023012"/>
    </source>
</evidence>
<evidence type="ECO:0000256" key="6">
    <source>
        <dbReference type="ARBA" id="ARBA00022777"/>
    </source>
</evidence>
<feature type="domain" description="Histidine kinase" evidence="9">
    <location>
        <begin position="315"/>
        <end position="419"/>
    </location>
</feature>
<keyword evidence="8" id="KW-0472">Membrane</keyword>
<evidence type="ECO:0000256" key="4">
    <source>
        <dbReference type="ARBA" id="ARBA00022553"/>
    </source>
</evidence>
<comment type="caution">
    <text evidence="11">The sequence shown here is derived from an EMBL/GenBank/DDBJ whole genome shotgun (WGS) entry which is preliminary data.</text>
</comment>
<accession>A0A9D2FQT3</accession>